<protein>
    <submittedName>
        <fullName evidence="2">RES domain-containing protein</fullName>
    </submittedName>
</protein>
<evidence type="ECO:0000259" key="1">
    <source>
        <dbReference type="Pfam" id="PF08808"/>
    </source>
</evidence>
<dbReference type="AlphaFoldDB" id="A0A6G3QMA8"/>
<evidence type="ECO:0000313" key="2">
    <source>
        <dbReference type="EMBL" id="NEA84643.1"/>
    </source>
</evidence>
<accession>A0A6G3QMA8</accession>
<name>A0A6G3QMA8_9ACTN</name>
<proteinExistence type="predicted"/>
<dbReference type="EMBL" id="JAAGMD010000023">
    <property type="protein sequence ID" value="NEA84643.1"/>
    <property type="molecule type" value="Genomic_DNA"/>
</dbReference>
<dbReference type="InterPro" id="IPR014914">
    <property type="entry name" value="RES_dom"/>
</dbReference>
<dbReference type="Pfam" id="PF08808">
    <property type="entry name" value="RES"/>
    <property type="match status" value="1"/>
</dbReference>
<dbReference type="RefSeq" id="WP_164334141.1">
    <property type="nucleotide sequence ID" value="NZ_JAAGMD010000023.1"/>
</dbReference>
<gene>
    <name evidence="2" type="ORF">G3I53_00815</name>
</gene>
<feature type="domain" description="RES" evidence="1">
    <location>
        <begin position="17"/>
        <end position="198"/>
    </location>
</feature>
<organism evidence="2">
    <name type="scientific">Streptomyces sp. SID14436</name>
    <dbReference type="NCBI Taxonomy" id="2706070"/>
    <lineage>
        <taxon>Bacteria</taxon>
        <taxon>Bacillati</taxon>
        <taxon>Actinomycetota</taxon>
        <taxon>Actinomycetes</taxon>
        <taxon>Kitasatosporales</taxon>
        <taxon>Streptomycetaceae</taxon>
        <taxon>Streptomyces</taxon>
    </lineage>
</organism>
<reference evidence="2" key="1">
    <citation type="submission" date="2020-01" db="EMBL/GenBank/DDBJ databases">
        <title>Insect and environment-associated Actinomycetes.</title>
        <authorList>
            <person name="Currrie C."/>
            <person name="Chevrette M."/>
            <person name="Carlson C."/>
            <person name="Stubbendieck R."/>
            <person name="Wendt-Pienkowski E."/>
        </authorList>
    </citation>
    <scope>NUCLEOTIDE SEQUENCE</scope>
    <source>
        <strain evidence="2">SID14436</strain>
    </source>
</reference>
<comment type="caution">
    <text evidence="2">The sequence shown here is derived from an EMBL/GenBank/DDBJ whole genome shotgun (WGS) entry which is preliminary data.</text>
</comment>
<sequence>MTLLPVTVKAAPDDGVWRLGWVEAPISYNQVEPETFEGSSAGRYSLFSYGTLYCASRPAGCYAEGLAKFRLSPKVRGLMAGTAPGPGQMALRDIPSSWRDSRILVRLVPVHRAQFLDLETEETRAVLARELRTELQAFDIEGPLTDEHLHGRDRNVTRQIAAWAVSRRNQDQHQLFQGLTYRSSYGGRRCWAIWRDTELKEVERRPIQVEDPALREVAEEYGLTVR</sequence>